<dbReference type="RefSeq" id="WP_044010668.1">
    <property type="nucleotide sequence ID" value="NZ_AWTT01000018.1"/>
</dbReference>
<comment type="similarity">
    <text evidence="1 9">Belongs to the endoribonuclease YbeY family.</text>
</comment>
<name>A0A0D1A9P6_9LACO</name>
<dbReference type="GO" id="GO:0004521">
    <property type="term" value="F:RNA endonuclease activity"/>
    <property type="evidence" value="ECO:0007669"/>
    <property type="project" value="UniProtKB-UniRule"/>
</dbReference>
<protein>
    <recommendedName>
        <fullName evidence="9">Endoribonuclease YbeY</fullName>
        <ecNumber evidence="9">3.1.-.-</ecNumber>
    </recommendedName>
</protein>
<evidence type="ECO:0000256" key="2">
    <source>
        <dbReference type="ARBA" id="ARBA00022517"/>
    </source>
</evidence>
<comment type="caution">
    <text evidence="10">The sequence shown here is derived from an EMBL/GenBank/DDBJ whole genome shotgun (WGS) entry which is preliminary data.</text>
</comment>
<feature type="binding site" evidence="9">
    <location>
        <position position="126"/>
    </location>
    <ligand>
        <name>Zn(2+)</name>
        <dbReference type="ChEBI" id="CHEBI:29105"/>
        <note>catalytic</note>
    </ligand>
</feature>
<dbReference type="Gene3D" id="3.40.390.30">
    <property type="entry name" value="Metalloproteases ('zincins'), catalytic domain"/>
    <property type="match status" value="1"/>
</dbReference>
<keyword evidence="7 9" id="KW-0378">Hydrolase</keyword>
<dbReference type="EMBL" id="AWTT01000018">
    <property type="protein sequence ID" value="KIS03476.1"/>
    <property type="molecule type" value="Genomic_DNA"/>
</dbReference>
<evidence type="ECO:0000256" key="6">
    <source>
        <dbReference type="ARBA" id="ARBA00022759"/>
    </source>
</evidence>
<evidence type="ECO:0000256" key="9">
    <source>
        <dbReference type="HAMAP-Rule" id="MF_00009"/>
    </source>
</evidence>
<comment type="cofactor">
    <cofactor evidence="9">
        <name>Zn(2+)</name>
        <dbReference type="ChEBI" id="CHEBI:29105"/>
    </cofactor>
    <text evidence="9">Binds 1 zinc ion.</text>
</comment>
<dbReference type="HAMAP" id="MF_00009">
    <property type="entry name" value="Endoribonucl_YbeY"/>
    <property type="match status" value="1"/>
</dbReference>
<feature type="binding site" evidence="9">
    <location>
        <position position="130"/>
    </location>
    <ligand>
        <name>Zn(2+)</name>
        <dbReference type="ChEBI" id="CHEBI:29105"/>
        <note>catalytic</note>
    </ligand>
</feature>
<evidence type="ECO:0000256" key="5">
    <source>
        <dbReference type="ARBA" id="ARBA00022723"/>
    </source>
</evidence>
<dbReference type="PROSITE" id="PS01306">
    <property type="entry name" value="UPF0054"/>
    <property type="match status" value="1"/>
</dbReference>
<dbReference type="InterPro" id="IPR023091">
    <property type="entry name" value="MetalPrtase_cat_dom_sf_prd"/>
</dbReference>
<gene>
    <name evidence="9" type="primary">ybeY</name>
    <name evidence="10" type="ORF">WDC_0922</name>
</gene>
<keyword evidence="8 9" id="KW-0862">Zinc</keyword>
<evidence type="ECO:0000313" key="11">
    <source>
        <dbReference type="Proteomes" id="UP000032279"/>
    </source>
</evidence>
<dbReference type="EC" id="3.1.-.-" evidence="9"/>
<keyword evidence="6 9" id="KW-0255">Endonuclease</keyword>
<evidence type="ECO:0000256" key="8">
    <source>
        <dbReference type="ARBA" id="ARBA00022833"/>
    </source>
</evidence>
<dbReference type="NCBIfam" id="TIGR00043">
    <property type="entry name" value="rRNA maturation RNase YbeY"/>
    <property type="match status" value="1"/>
</dbReference>
<dbReference type="Pfam" id="PF02130">
    <property type="entry name" value="YbeY"/>
    <property type="match status" value="1"/>
</dbReference>
<evidence type="ECO:0000256" key="4">
    <source>
        <dbReference type="ARBA" id="ARBA00022722"/>
    </source>
</evidence>
<keyword evidence="11" id="KW-1185">Reference proteome</keyword>
<evidence type="ECO:0000256" key="3">
    <source>
        <dbReference type="ARBA" id="ARBA00022552"/>
    </source>
</evidence>
<dbReference type="STRING" id="1335616.WDC_0922"/>
<keyword evidence="9" id="KW-0963">Cytoplasm</keyword>
<comment type="subcellular location">
    <subcellularLocation>
        <location evidence="9">Cytoplasm</location>
    </subcellularLocation>
</comment>
<dbReference type="GO" id="GO:0008270">
    <property type="term" value="F:zinc ion binding"/>
    <property type="evidence" value="ECO:0007669"/>
    <property type="project" value="UniProtKB-UniRule"/>
</dbReference>
<sequence length="160" mass="18171">MDLEIYDQTKAGFTAEQHDLVANVLEYAGKYIKLAENTEMSVTFVNNDRIQALNQQYRGVDRATDVISFAIEDDADDDFPMIMDAEMKAAIPENIGDIFVSIDKVAEQAKFLGHSNERELGFLVVHGFLHLNGYDHQTDADEKEMFTLQRTILDDYGLTR</sequence>
<dbReference type="Proteomes" id="UP000032279">
    <property type="component" value="Unassembled WGS sequence"/>
</dbReference>
<dbReference type="PANTHER" id="PTHR46986:SF1">
    <property type="entry name" value="ENDORIBONUCLEASE YBEY, CHLOROPLASTIC"/>
    <property type="match status" value="1"/>
</dbReference>
<dbReference type="PANTHER" id="PTHR46986">
    <property type="entry name" value="ENDORIBONUCLEASE YBEY, CHLOROPLASTIC"/>
    <property type="match status" value="1"/>
</dbReference>
<dbReference type="GO" id="GO:0006364">
    <property type="term" value="P:rRNA processing"/>
    <property type="evidence" value="ECO:0007669"/>
    <property type="project" value="UniProtKB-UniRule"/>
</dbReference>
<dbReference type="PATRIC" id="fig|1335616.4.peg.924"/>
<dbReference type="OrthoDB" id="9807740at2"/>
<accession>A0A0D1A9P6</accession>
<reference evidence="10 11" key="1">
    <citation type="submission" date="2013-08" db="EMBL/GenBank/DDBJ databases">
        <title>Lactobacillus wasatchii sp. WDC04, a late gas producing bacteria isolated from aged chedder cheese.</title>
        <authorList>
            <person name="Oberg C.J."/>
            <person name="Culumber M."/>
            <person name="McMahon D.J."/>
            <person name="Broadbent J.R."/>
            <person name="Oberg T.S."/>
            <person name="Ortaki F."/>
        </authorList>
    </citation>
    <scope>NUCLEOTIDE SEQUENCE [LARGE SCALE GENOMIC DNA]</scope>
    <source>
        <strain evidence="10 11">WDC04</strain>
    </source>
</reference>
<comment type="function">
    <text evidence="9">Single strand-specific metallo-endoribonuclease involved in late-stage 70S ribosome quality control and in maturation of the 3' terminus of the 16S rRNA.</text>
</comment>
<proteinExistence type="inferred from homology"/>
<dbReference type="SUPFAM" id="SSF55486">
    <property type="entry name" value="Metalloproteases ('zincins'), catalytic domain"/>
    <property type="match status" value="1"/>
</dbReference>
<dbReference type="InterPro" id="IPR020549">
    <property type="entry name" value="YbeY_CS"/>
</dbReference>
<keyword evidence="3 9" id="KW-0698">rRNA processing</keyword>
<organism evidence="10 11">
    <name type="scientific">Paucilactobacillus wasatchensis</name>
    <dbReference type="NCBI Taxonomy" id="1335616"/>
    <lineage>
        <taxon>Bacteria</taxon>
        <taxon>Bacillati</taxon>
        <taxon>Bacillota</taxon>
        <taxon>Bacilli</taxon>
        <taxon>Lactobacillales</taxon>
        <taxon>Lactobacillaceae</taxon>
        <taxon>Paucilactobacillus</taxon>
    </lineage>
</organism>
<feature type="binding site" evidence="9">
    <location>
        <position position="136"/>
    </location>
    <ligand>
        <name>Zn(2+)</name>
        <dbReference type="ChEBI" id="CHEBI:29105"/>
        <note>catalytic</note>
    </ligand>
</feature>
<evidence type="ECO:0000313" key="10">
    <source>
        <dbReference type="EMBL" id="KIS03476.1"/>
    </source>
</evidence>
<dbReference type="InterPro" id="IPR002036">
    <property type="entry name" value="YbeY"/>
</dbReference>
<evidence type="ECO:0000256" key="1">
    <source>
        <dbReference type="ARBA" id="ARBA00010875"/>
    </source>
</evidence>
<evidence type="ECO:0000256" key="7">
    <source>
        <dbReference type="ARBA" id="ARBA00022801"/>
    </source>
</evidence>
<dbReference type="GO" id="GO:0004222">
    <property type="term" value="F:metalloendopeptidase activity"/>
    <property type="evidence" value="ECO:0007669"/>
    <property type="project" value="InterPro"/>
</dbReference>
<keyword evidence="4 9" id="KW-0540">Nuclease</keyword>
<keyword evidence="5 9" id="KW-0479">Metal-binding</keyword>
<dbReference type="AlphaFoldDB" id="A0A0D1A9P6"/>
<keyword evidence="2 9" id="KW-0690">Ribosome biogenesis</keyword>
<dbReference type="GO" id="GO:0005737">
    <property type="term" value="C:cytoplasm"/>
    <property type="evidence" value="ECO:0007669"/>
    <property type="project" value="UniProtKB-SubCell"/>
</dbReference>